<feature type="region of interest" description="Disordered" evidence="1">
    <location>
        <begin position="1"/>
        <end position="272"/>
    </location>
</feature>
<name>A0A9W9WTR5_9EURO</name>
<reference evidence="2" key="1">
    <citation type="submission" date="2022-12" db="EMBL/GenBank/DDBJ databases">
        <authorList>
            <person name="Petersen C."/>
        </authorList>
    </citation>
    <scope>NUCLEOTIDE SEQUENCE</scope>
    <source>
        <strain evidence="2">IBT 30728</strain>
    </source>
</reference>
<feature type="compositionally biased region" description="Basic and acidic residues" evidence="1">
    <location>
        <begin position="162"/>
        <end position="176"/>
    </location>
</feature>
<proteinExistence type="predicted"/>
<evidence type="ECO:0000256" key="1">
    <source>
        <dbReference type="SAM" id="MobiDB-lite"/>
    </source>
</evidence>
<sequence>MREEAIELSEEFSEGEEEDEDEDEHEEEDEEEYEEKDDDSDDDSDDDEEEHPREENPRRWVVRSIRTSEERRPMIQETNELEIQYTQRELEEERERVRMRAKERAMYEREMKKSPKLRGEFLRQREREERAETERERKRKDQERRKAQEAAEKAQTPRSKRKADCTPKNAPEDKRSRQAAQSRGVRTPQMQTQQAPSPSILSISSTRSRAHSASRSVRGTASRTGQSVLPATPGPSANSRGVTINSRVKNQKGLDQQGMQQQSSSVSKSPGSKVPEFVCEICAGSDCAHDVVESDNEDMTPPPLQLFQETNVASSKGKMSNANIIPTFLSRGPRTFLTNQTRNLGPEVIAREIAEAFPLSIFEMAESKWDLAPGKPRGPYRIIFQAPPGFLKLEMNFGSLRVKCWAEQFRGPCAFCKICHREPAYECLAVHTVRGDQWGLPQYQEWTGGNRHQPSRT</sequence>
<accession>A0A9W9WTR5</accession>
<dbReference type="AlphaFoldDB" id="A0A9W9WTR5"/>
<feature type="compositionally biased region" description="Low complexity" evidence="1">
    <location>
        <begin position="251"/>
        <end position="272"/>
    </location>
</feature>
<comment type="caution">
    <text evidence="2">The sequence shown here is derived from an EMBL/GenBank/DDBJ whole genome shotgun (WGS) entry which is preliminary data.</text>
</comment>
<protein>
    <submittedName>
        <fullName evidence="2">Uncharacterized protein</fullName>
    </submittedName>
</protein>
<feature type="compositionally biased region" description="Polar residues" evidence="1">
    <location>
        <begin position="219"/>
        <end position="248"/>
    </location>
</feature>
<evidence type="ECO:0000313" key="3">
    <source>
        <dbReference type="Proteomes" id="UP001148312"/>
    </source>
</evidence>
<gene>
    <name evidence="2" type="ORF">N7539_008452</name>
</gene>
<keyword evidence="3" id="KW-1185">Reference proteome</keyword>
<feature type="compositionally biased region" description="Acidic residues" evidence="1">
    <location>
        <begin position="1"/>
        <end position="49"/>
    </location>
</feature>
<evidence type="ECO:0000313" key="2">
    <source>
        <dbReference type="EMBL" id="KAJ5475386.1"/>
    </source>
</evidence>
<reference evidence="2" key="2">
    <citation type="journal article" date="2023" name="IMA Fungus">
        <title>Comparative genomic study of the Penicillium genus elucidates a diverse pangenome and 15 lateral gene transfer events.</title>
        <authorList>
            <person name="Petersen C."/>
            <person name="Sorensen T."/>
            <person name="Nielsen M.R."/>
            <person name="Sondergaard T.E."/>
            <person name="Sorensen J.L."/>
            <person name="Fitzpatrick D.A."/>
            <person name="Frisvad J.C."/>
            <person name="Nielsen K.L."/>
        </authorList>
    </citation>
    <scope>NUCLEOTIDE SEQUENCE</scope>
    <source>
        <strain evidence="2">IBT 30728</strain>
    </source>
</reference>
<dbReference type="EMBL" id="JAPWDQ010000012">
    <property type="protein sequence ID" value="KAJ5475386.1"/>
    <property type="molecule type" value="Genomic_DNA"/>
</dbReference>
<dbReference type="GeneID" id="81628302"/>
<feature type="compositionally biased region" description="Low complexity" evidence="1">
    <location>
        <begin position="196"/>
        <end position="218"/>
    </location>
</feature>
<organism evidence="2 3">
    <name type="scientific">Penicillium diatomitis</name>
    <dbReference type="NCBI Taxonomy" id="2819901"/>
    <lineage>
        <taxon>Eukaryota</taxon>
        <taxon>Fungi</taxon>
        <taxon>Dikarya</taxon>
        <taxon>Ascomycota</taxon>
        <taxon>Pezizomycotina</taxon>
        <taxon>Eurotiomycetes</taxon>
        <taxon>Eurotiomycetidae</taxon>
        <taxon>Eurotiales</taxon>
        <taxon>Aspergillaceae</taxon>
        <taxon>Penicillium</taxon>
    </lineage>
</organism>
<feature type="compositionally biased region" description="Basic and acidic residues" evidence="1">
    <location>
        <begin position="88"/>
        <end position="152"/>
    </location>
</feature>
<dbReference type="Proteomes" id="UP001148312">
    <property type="component" value="Unassembled WGS sequence"/>
</dbReference>
<dbReference type="RefSeq" id="XP_056787144.1">
    <property type="nucleotide sequence ID" value="XM_056938052.1"/>
</dbReference>